<proteinExistence type="inferred from homology"/>
<dbReference type="AlphaFoldDB" id="A0A5C0VE75"/>
<evidence type="ECO:0000259" key="7">
    <source>
        <dbReference type="Pfam" id="PF14322"/>
    </source>
</evidence>
<dbReference type="Pfam" id="PF07980">
    <property type="entry name" value="SusD_RagB"/>
    <property type="match status" value="1"/>
</dbReference>
<evidence type="ECO:0000313" key="9">
    <source>
        <dbReference type="Proteomes" id="UP000323653"/>
    </source>
</evidence>
<keyword evidence="3" id="KW-0732">Signal</keyword>
<dbReference type="PROSITE" id="PS51257">
    <property type="entry name" value="PROKAR_LIPOPROTEIN"/>
    <property type="match status" value="1"/>
</dbReference>
<dbReference type="InterPro" id="IPR033985">
    <property type="entry name" value="SusD-like_N"/>
</dbReference>
<evidence type="ECO:0000256" key="5">
    <source>
        <dbReference type="ARBA" id="ARBA00023237"/>
    </source>
</evidence>
<dbReference type="SUPFAM" id="SSF48452">
    <property type="entry name" value="TPR-like"/>
    <property type="match status" value="1"/>
</dbReference>
<evidence type="ECO:0000256" key="4">
    <source>
        <dbReference type="ARBA" id="ARBA00023136"/>
    </source>
</evidence>
<dbReference type="Gene3D" id="1.25.40.390">
    <property type="match status" value="1"/>
</dbReference>
<keyword evidence="5" id="KW-0998">Cell outer membrane</keyword>
<evidence type="ECO:0000256" key="2">
    <source>
        <dbReference type="ARBA" id="ARBA00006275"/>
    </source>
</evidence>
<sequence>MKIFKKTATILALGVIMLVVVSCKEYLDREPESIVSEEIAFKDFTNFQGYTEELYNCIPDFTNRYWTNSWNWGEDEIQTTANTFHFVVKVDNGDFWGWQREFDGWGAGFMDNNGANTNDDRFTKGLYPLAWYGIRKVNVGLANIDLLKNATDEERNLIKGQLLFFRGWFHFMLIQYFGGLPYIDTVIPADQVFNAPRLKYQEAADKVAKDLREAADLLPINWDNTTVGRRTLGKNELRINKIMALGYLGKNYLWAASPLMNFESKGVKAYDVEYSKKAAAAFAELLNLTESGQAPHKLIPFERYYTNFYTFGQQWLIPGGTEAIFRGPYWGAHSSTYGTAKQYTPSIIEGDNIVFSPTANYVAYYGMANGLPIPNTSQADPVSGYDPQYPWRNRDPRFYNDIVFDGQKIVQGTMPANLESNRYTNLFTGGSFRDERSGSRTGYLLYKFTPRTSNRFDQGYAYGQNLNIKLPYMRLADIYLMYAEAITAGYNSANAKDPSFSKSAVDAINVIRDRAGVGHVAAQFIGDPVEFMKEVRRERAVELSFEGHRFNDLRRWLLLIEQPYTLKTAAEFDRAAPLNTALDPKLNRVVNYRERVILQRQFTQKHYWLPLKRADVNIYPQFSQNPGW</sequence>
<dbReference type="EMBL" id="CP043329">
    <property type="protein sequence ID" value="QEK50427.1"/>
    <property type="molecule type" value="Genomic_DNA"/>
</dbReference>
<feature type="domain" description="RagB/SusD" evidence="6">
    <location>
        <begin position="322"/>
        <end position="628"/>
    </location>
</feature>
<comment type="similarity">
    <text evidence="2">Belongs to the SusD family.</text>
</comment>
<evidence type="ECO:0000259" key="6">
    <source>
        <dbReference type="Pfam" id="PF07980"/>
    </source>
</evidence>
<dbReference type="GO" id="GO:0009279">
    <property type="term" value="C:cell outer membrane"/>
    <property type="evidence" value="ECO:0007669"/>
    <property type="project" value="UniProtKB-SubCell"/>
</dbReference>
<name>A0A5C0VE75_9SPHI</name>
<dbReference type="InterPro" id="IPR012944">
    <property type="entry name" value="SusD_RagB_dom"/>
</dbReference>
<dbReference type="KEGG" id="pej:FYC62_01150"/>
<gene>
    <name evidence="8" type="ORF">FYC62_01150</name>
</gene>
<feature type="domain" description="SusD-like N-terminal" evidence="7">
    <location>
        <begin position="113"/>
        <end position="228"/>
    </location>
</feature>
<organism evidence="8 9">
    <name type="scientific">Pedobacter aquae</name>
    <dbReference type="NCBI Taxonomy" id="2605747"/>
    <lineage>
        <taxon>Bacteria</taxon>
        <taxon>Pseudomonadati</taxon>
        <taxon>Bacteroidota</taxon>
        <taxon>Sphingobacteriia</taxon>
        <taxon>Sphingobacteriales</taxon>
        <taxon>Sphingobacteriaceae</taxon>
        <taxon>Pedobacter</taxon>
    </lineage>
</organism>
<dbReference type="Proteomes" id="UP000323653">
    <property type="component" value="Chromosome"/>
</dbReference>
<evidence type="ECO:0000256" key="1">
    <source>
        <dbReference type="ARBA" id="ARBA00004442"/>
    </source>
</evidence>
<evidence type="ECO:0000313" key="8">
    <source>
        <dbReference type="EMBL" id="QEK50427.1"/>
    </source>
</evidence>
<keyword evidence="4" id="KW-0472">Membrane</keyword>
<keyword evidence="9" id="KW-1185">Reference proteome</keyword>
<dbReference type="Pfam" id="PF14322">
    <property type="entry name" value="SusD-like_3"/>
    <property type="match status" value="1"/>
</dbReference>
<evidence type="ECO:0000256" key="3">
    <source>
        <dbReference type="ARBA" id="ARBA00022729"/>
    </source>
</evidence>
<dbReference type="InterPro" id="IPR011990">
    <property type="entry name" value="TPR-like_helical_dom_sf"/>
</dbReference>
<comment type="subcellular location">
    <subcellularLocation>
        <location evidence="1">Cell outer membrane</location>
    </subcellularLocation>
</comment>
<protein>
    <submittedName>
        <fullName evidence="8">RagB/SusD family nutrient uptake outer membrane protein</fullName>
    </submittedName>
</protein>
<reference evidence="8 9" key="1">
    <citation type="submission" date="2019-08" db="EMBL/GenBank/DDBJ databases">
        <title>Pedobacter sp. nov., isolated from Han river, South Korea.</title>
        <authorList>
            <person name="Lee D.-H."/>
            <person name="Kim Y.-S."/>
            <person name="Hwang E.-M."/>
            <person name="Le Tran T.C."/>
            <person name="Cha C.-J."/>
        </authorList>
    </citation>
    <scope>NUCLEOTIDE SEQUENCE [LARGE SCALE GENOMIC DNA]</scope>
    <source>
        <strain evidence="8 9">CJ43</strain>
    </source>
</reference>
<dbReference type="RefSeq" id="WP_149073625.1">
    <property type="nucleotide sequence ID" value="NZ_CP043329.1"/>
</dbReference>
<accession>A0A5C0VE75</accession>